<sequence>MGKCYNRIAVNRPIEEVWQAVSDFHNMGWAEGVITSVEKVGAIEGHQVGAKRILNNAFHETLIDYDNYHHRFSYRIEDGPGPVSHDAVKDYIGIVQLTEVPEGTLVEWSSSYRSKNESEVAEFCNPIYSALLDAMRKNIH</sequence>
<gene>
    <name evidence="1" type="ORF">VMF7928_01810</name>
</gene>
<evidence type="ECO:0000313" key="2">
    <source>
        <dbReference type="Proteomes" id="UP000838748"/>
    </source>
</evidence>
<name>A0ABN8E2P1_9VIBR</name>
<evidence type="ECO:0000313" key="1">
    <source>
        <dbReference type="EMBL" id="CAH0538980.1"/>
    </source>
</evidence>
<organism evidence="1 2">
    <name type="scientific">Vibrio marisflavi CECT 7928</name>
    <dbReference type="NCBI Taxonomy" id="634439"/>
    <lineage>
        <taxon>Bacteria</taxon>
        <taxon>Pseudomonadati</taxon>
        <taxon>Pseudomonadota</taxon>
        <taxon>Gammaproteobacteria</taxon>
        <taxon>Vibrionales</taxon>
        <taxon>Vibrionaceae</taxon>
        <taxon>Vibrio</taxon>
    </lineage>
</organism>
<dbReference type="RefSeq" id="WP_237361137.1">
    <property type="nucleotide sequence ID" value="NZ_CAKLDM010000002.1"/>
</dbReference>
<accession>A0ABN8E2P1</accession>
<reference evidence="1" key="1">
    <citation type="submission" date="2021-11" db="EMBL/GenBank/DDBJ databases">
        <authorList>
            <person name="Rodrigo-Torres L."/>
            <person name="Arahal R. D."/>
            <person name="Lucena T."/>
        </authorList>
    </citation>
    <scope>NUCLEOTIDE SEQUENCE</scope>
    <source>
        <strain evidence="1">CECT 7928</strain>
    </source>
</reference>
<dbReference type="PANTHER" id="PTHR39332">
    <property type="entry name" value="BLL4707 PROTEIN"/>
    <property type="match status" value="1"/>
</dbReference>
<keyword evidence="2" id="KW-1185">Reference proteome</keyword>
<dbReference type="InterPro" id="IPR023393">
    <property type="entry name" value="START-like_dom_sf"/>
</dbReference>
<comment type="caution">
    <text evidence="1">The sequence shown here is derived from an EMBL/GenBank/DDBJ whole genome shotgun (WGS) entry which is preliminary data.</text>
</comment>
<dbReference type="Pfam" id="PF10604">
    <property type="entry name" value="Polyketide_cyc2"/>
    <property type="match status" value="1"/>
</dbReference>
<dbReference type="CDD" id="cd07821">
    <property type="entry name" value="PYR_PYL_RCAR_like"/>
    <property type="match status" value="1"/>
</dbReference>
<dbReference type="InterPro" id="IPR019587">
    <property type="entry name" value="Polyketide_cyclase/dehydratase"/>
</dbReference>
<dbReference type="EMBL" id="CAKLDM010000002">
    <property type="protein sequence ID" value="CAH0538980.1"/>
    <property type="molecule type" value="Genomic_DNA"/>
</dbReference>
<proteinExistence type="predicted"/>
<dbReference type="Gene3D" id="3.30.530.20">
    <property type="match status" value="1"/>
</dbReference>
<dbReference type="SUPFAM" id="SSF55961">
    <property type="entry name" value="Bet v1-like"/>
    <property type="match status" value="1"/>
</dbReference>
<protein>
    <recommendedName>
        <fullName evidence="3">SRPBCC family protein</fullName>
    </recommendedName>
</protein>
<evidence type="ECO:0008006" key="3">
    <source>
        <dbReference type="Google" id="ProtNLM"/>
    </source>
</evidence>
<dbReference type="Proteomes" id="UP000838748">
    <property type="component" value="Unassembled WGS sequence"/>
</dbReference>
<dbReference type="PANTHER" id="PTHR39332:SF7">
    <property type="entry name" value="SRPBCC FAMILY PROTEIN"/>
    <property type="match status" value="1"/>
</dbReference>